<proteinExistence type="predicted"/>
<dbReference type="EMBL" id="ON746443">
    <property type="protein sequence ID" value="UYL95394.1"/>
    <property type="molecule type" value="Genomic_RNA"/>
</dbReference>
<keyword evidence="1" id="KW-0696">RNA-directed RNA polymerase</keyword>
<reference evidence="1" key="1">
    <citation type="submission" date="2022-05" db="EMBL/GenBank/DDBJ databases">
        <authorList>
            <person name="Cao W."/>
            <person name="Jia N."/>
            <person name="Lam T.T.-Y."/>
            <person name="Ni X."/>
            <person name="Liu J."/>
        </authorList>
    </citation>
    <scope>NUCLEOTIDE SEQUENCE</scope>
    <source>
        <strain evidence="1">TIGMIC 2</strain>
    </source>
</reference>
<name>A0A9E7V1Y9_9VIRU</name>
<dbReference type="GO" id="GO:0003968">
    <property type="term" value="F:RNA-directed RNA polymerase activity"/>
    <property type="evidence" value="ECO:0007669"/>
    <property type="project" value="UniProtKB-KW"/>
</dbReference>
<keyword evidence="1" id="KW-0548">Nucleotidyltransferase</keyword>
<evidence type="ECO:0000313" key="1">
    <source>
        <dbReference type="EMBL" id="UYL95394.1"/>
    </source>
</evidence>
<keyword evidence="1" id="KW-0808">Transferase</keyword>
<organism evidence="1">
    <name type="scientific">Tonghua Narna tick virus 4</name>
    <dbReference type="NCBI Taxonomy" id="2972245"/>
    <lineage>
        <taxon>Viruses</taxon>
        <taxon>Riboviria</taxon>
        <taxon>Orthornavirae</taxon>
        <taxon>Lenarviricota</taxon>
        <taxon>Amabiliviricetes</taxon>
        <taxon>Wolframvirales</taxon>
        <taxon>Narnaviridae</taxon>
    </lineage>
</organism>
<sequence length="628" mass="70950">MSETSDDVDVNRHHLPQPWEQGDVLSLKSFPGTGILRYGRFRTHLCKCTENQRHRSLFDLNLLYTGPNLLGTKDCPEISVCHNAENIWECKLPREITGLTNRVTFNRLPNVRTALAVLKRGTYWYPQLAKGKFKECSFTRKIARLLGGYSSCEGREPFGTVKNRKLSAPAVQRLRSLLATVDGLLLQVCLAFPGSTQFQNWDRIDQIQRCLIAQILDDFFKDINPERVLTFEKVKRLRKEIKMAGFNPTKTMSDVDIPRELSALRVALSLIRGKTPLSHLQVMIMSQTRASGVPPRAVYDRTIAKTKAILTTPSSKELYQLVSGPLTRSVDHFYSDLLIRLKGEDLRNLFFESVAKSAKISLSDSGEFFTTTDKGGKLERSRIVLQTNPEIREVDLHTGLHTGKVLTASNSKQGERLFHWALNAFRDRQNVYNNNCMSCRISLVAELGKYRTITVSTLQHALLLHPFSHMGLKILEAIPSSESGIGAANQAWNFFKRLSHKNPSASFIFNEKIETSVHSTDWESATDYCDPYIAGAMLNRFCYLLGVPQWYRETMLFALTGPRQVETLDRNGAPIEVFYTSRGVLMGDPVTKIVLHLHHLIGAKIAGLLLQDVFKDNILDEDSDSESD</sequence>
<protein>
    <submittedName>
        <fullName evidence="1">RNA-dependent RNA polymerase</fullName>
    </submittedName>
</protein>
<accession>A0A9E7V1Y9</accession>